<evidence type="ECO:0000313" key="3">
    <source>
        <dbReference type="EMBL" id="KAJ9559150.1"/>
    </source>
</evidence>
<dbReference type="Proteomes" id="UP001172457">
    <property type="component" value="Chromosome 3"/>
</dbReference>
<sequence length="281" mass="29930">MATNGGAARDAAAARRRRIAERGSERLALITGRAQSISSSSSPLTPPEAQPDLSSTVPSPPSVSRNSDEVPSSDEHTDSPLNTEPAGTDVASDIQPLIPNQETITETSAEPSFTTSNTRSFPTTITEPNPPKPTSNKPRKLESQTHLHATLTPSRIRPAITASENIRRNCSVIIALLALLSYSGFPVLGSGVIKGIVLFRPLVLLLLTNVTIVAAPLLLENVKREDRRGSATGEAGFANNLGAALEWGMLMKTGLSALFMDCSVYSVVVICGLSFLQKFEW</sequence>
<name>A0AA38TQK0_9ASTR</name>
<dbReference type="PANTHER" id="PTHR35469:SF4">
    <property type="entry name" value="TRANSMEMBRANE PROTEIN"/>
    <property type="match status" value="1"/>
</dbReference>
<keyword evidence="2" id="KW-0812">Transmembrane</keyword>
<evidence type="ECO:0000313" key="4">
    <source>
        <dbReference type="Proteomes" id="UP001172457"/>
    </source>
</evidence>
<accession>A0AA38TQK0</accession>
<feature type="region of interest" description="Disordered" evidence="1">
    <location>
        <begin position="1"/>
        <end position="148"/>
    </location>
</feature>
<feature type="transmembrane region" description="Helical" evidence="2">
    <location>
        <begin position="199"/>
        <end position="219"/>
    </location>
</feature>
<evidence type="ECO:0000256" key="2">
    <source>
        <dbReference type="SAM" id="Phobius"/>
    </source>
</evidence>
<feature type="transmembrane region" description="Helical" evidence="2">
    <location>
        <begin position="172"/>
        <end position="193"/>
    </location>
</feature>
<comment type="caution">
    <text evidence="3">The sequence shown here is derived from an EMBL/GenBank/DDBJ whole genome shotgun (WGS) entry which is preliminary data.</text>
</comment>
<protein>
    <submittedName>
        <fullName evidence="3">Uncharacterized protein</fullName>
    </submittedName>
</protein>
<proteinExistence type="predicted"/>
<keyword evidence="2" id="KW-1133">Transmembrane helix</keyword>
<dbReference type="EMBL" id="JARYMX010000003">
    <property type="protein sequence ID" value="KAJ9559150.1"/>
    <property type="molecule type" value="Genomic_DNA"/>
</dbReference>
<gene>
    <name evidence="3" type="ORF">OSB04_013764</name>
</gene>
<evidence type="ECO:0000256" key="1">
    <source>
        <dbReference type="SAM" id="MobiDB-lite"/>
    </source>
</evidence>
<dbReference type="AlphaFoldDB" id="A0AA38TQK0"/>
<dbReference type="PANTHER" id="PTHR35469">
    <property type="entry name" value="TRANSMEMBRANE PROTEIN"/>
    <property type="match status" value="1"/>
</dbReference>
<feature type="transmembrane region" description="Helical" evidence="2">
    <location>
        <begin position="255"/>
        <end position="276"/>
    </location>
</feature>
<feature type="compositionally biased region" description="Polar residues" evidence="1">
    <location>
        <begin position="98"/>
        <end position="127"/>
    </location>
</feature>
<keyword evidence="2" id="KW-0472">Membrane</keyword>
<organism evidence="3 4">
    <name type="scientific">Centaurea solstitialis</name>
    <name type="common">yellow star-thistle</name>
    <dbReference type="NCBI Taxonomy" id="347529"/>
    <lineage>
        <taxon>Eukaryota</taxon>
        <taxon>Viridiplantae</taxon>
        <taxon>Streptophyta</taxon>
        <taxon>Embryophyta</taxon>
        <taxon>Tracheophyta</taxon>
        <taxon>Spermatophyta</taxon>
        <taxon>Magnoliopsida</taxon>
        <taxon>eudicotyledons</taxon>
        <taxon>Gunneridae</taxon>
        <taxon>Pentapetalae</taxon>
        <taxon>asterids</taxon>
        <taxon>campanulids</taxon>
        <taxon>Asterales</taxon>
        <taxon>Asteraceae</taxon>
        <taxon>Carduoideae</taxon>
        <taxon>Cardueae</taxon>
        <taxon>Centaureinae</taxon>
        <taxon>Centaurea</taxon>
    </lineage>
</organism>
<keyword evidence="4" id="KW-1185">Reference proteome</keyword>
<reference evidence="3" key="1">
    <citation type="submission" date="2023-03" db="EMBL/GenBank/DDBJ databases">
        <title>Chromosome-scale reference genome and RAD-based genetic map of yellow starthistle (Centaurea solstitialis) reveal putative structural variation and QTLs associated with invader traits.</title>
        <authorList>
            <person name="Reatini B."/>
            <person name="Cang F.A."/>
            <person name="Jiang Q."/>
            <person name="Mckibben M.T.W."/>
            <person name="Barker M.S."/>
            <person name="Rieseberg L.H."/>
            <person name="Dlugosch K.M."/>
        </authorList>
    </citation>
    <scope>NUCLEOTIDE SEQUENCE</scope>
    <source>
        <strain evidence="3">CAN-66</strain>
        <tissue evidence="3">Leaf</tissue>
    </source>
</reference>